<dbReference type="InterPro" id="IPR033453">
    <property type="entry name" value="Glyco_hydro_30_TIM-barrel"/>
</dbReference>
<dbReference type="InterPro" id="IPR001139">
    <property type="entry name" value="Glyco_hydro_30"/>
</dbReference>
<evidence type="ECO:0000256" key="5">
    <source>
        <dbReference type="SAM" id="SignalP"/>
    </source>
</evidence>
<dbReference type="RefSeq" id="XP_047776837.1">
    <property type="nucleotide sequence ID" value="XM_047916714.1"/>
</dbReference>
<dbReference type="Gene3D" id="2.60.40.1180">
    <property type="entry name" value="Golgi alpha-mannosidase II"/>
    <property type="match status" value="1"/>
</dbReference>
<evidence type="ECO:0000256" key="1">
    <source>
        <dbReference type="ARBA" id="ARBA00005382"/>
    </source>
</evidence>
<dbReference type="Proteomes" id="UP000814176">
    <property type="component" value="Unassembled WGS sequence"/>
</dbReference>
<dbReference type="InterPro" id="IPR017853">
    <property type="entry name" value="GH"/>
</dbReference>
<evidence type="ECO:0000256" key="3">
    <source>
        <dbReference type="ARBA" id="ARBA00022801"/>
    </source>
</evidence>
<dbReference type="PANTHER" id="PTHR11069">
    <property type="entry name" value="GLUCOSYLCERAMIDASE"/>
    <property type="match status" value="1"/>
</dbReference>
<comment type="caution">
    <text evidence="7">The sequence shown here is derived from an EMBL/GenBank/DDBJ whole genome shotgun (WGS) entry which is preliminary data.</text>
</comment>
<dbReference type="GeneID" id="71997446"/>
<dbReference type="GO" id="GO:0016787">
    <property type="term" value="F:hydrolase activity"/>
    <property type="evidence" value="ECO:0007669"/>
    <property type="project" value="UniProtKB-KW"/>
</dbReference>
<dbReference type="InterPro" id="IPR013780">
    <property type="entry name" value="Glyco_hydro_b"/>
</dbReference>
<keyword evidence="8" id="KW-1185">Reference proteome</keyword>
<dbReference type="PANTHER" id="PTHR11069:SF23">
    <property type="entry name" value="LYSOSOMAL ACID GLUCOSYLCERAMIDASE"/>
    <property type="match status" value="1"/>
</dbReference>
<feature type="signal peptide" evidence="5">
    <location>
        <begin position="1"/>
        <end position="19"/>
    </location>
</feature>
<sequence length="490" mass="53707">MMMFRSLLVGLALVLPIAAQQIQDVWTTTSDKQSLFNYTDLSDNPINFTSDASASANIQVNANKTYQEMIGFGAALTDSSAQLLSKLKSSDSDKYWDLLNYMFNSSDGAKSAGMTFLRIPIGSSDFSDKSYTYDDTKNDTSFEHFDIDNAPAYLFDTLKDIQSINSVLKVHLCPWSPPGWMKESGTILGGKFASAYTGYYAQYLLKALQAFQTKGIVAHAISLQNEPQNSNPTYATAQIDASMEAKIGSELRTKMDSNGFKDTIIVAYEHNWDNAGSYPVEVMKDAGDSFAGAAFHCYAGSVSDQDKFHDAYPDKDIYFTECTGSFNGDFWSDLQWYLNNIFIGAVNHNSKNGAMWNLVLDGSGQPLLPGTDSCGGKNPCRGVVTLNSDGSYEPNQEFYAIAHASKAVIPKDKNGPFGQRIDSTVSGSNDLVVTAYVTKRSASNDWPRYSLVVLNQGDSDTSATIEFGGKKAVYKFPKGVTTLWWYAASD</sequence>
<evidence type="ECO:0000313" key="8">
    <source>
        <dbReference type="Proteomes" id="UP000814176"/>
    </source>
</evidence>
<evidence type="ECO:0000256" key="2">
    <source>
        <dbReference type="ARBA" id="ARBA00022729"/>
    </source>
</evidence>
<keyword evidence="3 4" id="KW-0378">Hydrolase</keyword>
<dbReference type="EMBL" id="JADCUA010000016">
    <property type="protein sequence ID" value="KAH9834181.1"/>
    <property type="molecule type" value="Genomic_DNA"/>
</dbReference>
<feature type="domain" description="Glycosyl hydrolase family 30 TIM-barrel" evidence="6">
    <location>
        <begin position="71"/>
        <end position="406"/>
    </location>
</feature>
<accession>A0ABQ8K9X6</accession>
<feature type="chain" id="PRO_5045599235" evidence="5">
    <location>
        <begin position="20"/>
        <end position="490"/>
    </location>
</feature>
<name>A0ABQ8K9X6_9APHY</name>
<dbReference type="Pfam" id="PF02055">
    <property type="entry name" value="Glyco_hydro_30"/>
    <property type="match status" value="1"/>
</dbReference>
<dbReference type="Gene3D" id="3.20.20.80">
    <property type="entry name" value="Glycosidases"/>
    <property type="match status" value="1"/>
</dbReference>
<keyword evidence="4" id="KW-0326">Glycosidase</keyword>
<reference evidence="7 8" key="1">
    <citation type="journal article" date="2021" name="Environ. Microbiol.">
        <title>Gene family expansions and transcriptome signatures uncover fungal adaptations to wood decay.</title>
        <authorList>
            <person name="Hage H."/>
            <person name="Miyauchi S."/>
            <person name="Viragh M."/>
            <person name="Drula E."/>
            <person name="Min B."/>
            <person name="Chaduli D."/>
            <person name="Navarro D."/>
            <person name="Favel A."/>
            <person name="Norest M."/>
            <person name="Lesage-Meessen L."/>
            <person name="Balint B."/>
            <person name="Merenyi Z."/>
            <person name="de Eugenio L."/>
            <person name="Morin E."/>
            <person name="Martinez A.T."/>
            <person name="Baldrian P."/>
            <person name="Stursova M."/>
            <person name="Martinez M.J."/>
            <person name="Novotny C."/>
            <person name="Magnuson J.K."/>
            <person name="Spatafora J.W."/>
            <person name="Maurice S."/>
            <person name="Pangilinan J."/>
            <person name="Andreopoulos W."/>
            <person name="LaButti K."/>
            <person name="Hundley H."/>
            <person name="Na H."/>
            <person name="Kuo A."/>
            <person name="Barry K."/>
            <person name="Lipzen A."/>
            <person name="Henrissat B."/>
            <person name="Riley R."/>
            <person name="Ahrendt S."/>
            <person name="Nagy L.G."/>
            <person name="Grigoriev I.V."/>
            <person name="Martin F."/>
            <person name="Rosso M.N."/>
        </authorList>
    </citation>
    <scope>NUCLEOTIDE SEQUENCE [LARGE SCALE GENOMIC DNA]</scope>
    <source>
        <strain evidence="7 8">CIRM-BRFM 1785</strain>
    </source>
</reference>
<keyword evidence="2 5" id="KW-0732">Signal</keyword>
<evidence type="ECO:0000259" key="6">
    <source>
        <dbReference type="Pfam" id="PF02055"/>
    </source>
</evidence>
<gene>
    <name evidence="7" type="ORF">C8Q71DRAFT_165320</name>
</gene>
<organism evidence="7 8">
    <name type="scientific">Rhodofomes roseus</name>
    <dbReference type="NCBI Taxonomy" id="34475"/>
    <lineage>
        <taxon>Eukaryota</taxon>
        <taxon>Fungi</taxon>
        <taxon>Dikarya</taxon>
        <taxon>Basidiomycota</taxon>
        <taxon>Agaricomycotina</taxon>
        <taxon>Agaricomycetes</taxon>
        <taxon>Polyporales</taxon>
        <taxon>Rhodofomes</taxon>
    </lineage>
</organism>
<dbReference type="SUPFAM" id="SSF51445">
    <property type="entry name" value="(Trans)glycosidases"/>
    <property type="match status" value="1"/>
</dbReference>
<comment type="similarity">
    <text evidence="1 4">Belongs to the glycosyl hydrolase 30 family.</text>
</comment>
<evidence type="ECO:0000313" key="7">
    <source>
        <dbReference type="EMBL" id="KAH9834181.1"/>
    </source>
</evidence>
<protein>
    <submittedName>
        <fullName evidence="7">Glycoside hydrolase superfamily</fullName>
    </submittedName>
</protein>
<evidence type="ECO:0000256" key="4">
    <source>
        <dbReference type="RuleBase" id="RU361188"/>
    </source>
</evidence>
<proteinExistence type="inferred from homology"/>